<dbReference type="Pfam" id="PF03006">
    <property type="entry name" value="HlyIII"/>
    <property type="match status" value="1"/>
</dbReference>
<sequence length="434" mass="47460">MISSNSSLEKFFVKKDILLQNIRSVKWMNNRALPKEQYQPAYIEHIANIITHAIWIFPSILATIELYTRSENDAQILSALVYGLTLISLFSISTLFHCCFYCKNQRFVKDVLHRCDRGMIYIFIAGSYFPWLTIEKLPQGGVSSHMQWIIWIMALMGIIYQQIFHEKYKRLEILFYLIMGICPVLPILSEIYQYKTRSSENTPSLWSKYLRNYRHRNMDTIGGSNLIGKRALDSIGGGRLLNTRAIDNIGGGGILFSRREFDNLLKSMDDIGGGNILLSAPYENTNDMTGEGILATREVDSIGGGGILRSVDDIGGGSILAARAIDNIGGGSILAYRRLDNIGGGLLASRSVDGIGGDTLIGRSLDNIGTGGGLLISRSVDGIGGDTLIGRSLDNIGTGGGLLISRSVDGIGGDTLIGRSIDDIGGGSLLYTKE</sequence>
<evidence type="ECO:0000256" key="2">
    <source>
        <dbReference type="ARBA" id="ARBA00007018"/>
    </source>
</evidence>
<proteinExistence type="inferred from homology"/>
<evidence type="ECO:0000256" key="7">
    <source>
        <dbReference type="SAM" id="Phobius"/>
    </source>
</evidence>
<evidence type="ECO:0000256" key="3">
    <source>
        <dbReference type="ARBA" id="ARBA00022692"/>
    </source>
</evidence>
<feature type="transmembrane region" description="Helical" evidence="7">
    <location>
        <begin position="146"/>
        <end position="164"/>
    </location>
</feature>
<name>A0ABD1EMY7_HYPHA</name>
<keyword evidence="5 7" id="KW-0472">Membrane</keyword>
<reference evidence="8 9" key="1">
    <citation type="submission" date="2024-05" db="EMBL/GenBank/DDBJ databases">
        <title>Genetic variation in Jamaican populations of the coffee berry borer (Hypothenemus hampei).</title>
        <authorList>
            <person name="Errbii M."/>
            <person name="Myrie A."/>
        </authorList>
    </citation>
    <scope>NUCLEOTIDE SEQUENCE [LARGE SCALE GENOMIC DNA]</scope>
    <source>
        <strain evidence="8">JA-Hopewell-2020-01-JO</strain>
        <tissue evidence="8">Whole body</tissue>
    </source>
</reference>
<evidence type="ECO:0000256" key="1">
    <source>
        <dbReference type="ARBA" id="ARBA00004141"/>
    </source>
</evidence>
<evidence type="ECO:0000256" key="6">
    <source>
        <dbReference type="PIRSR" id="PIRSR604254-1"/>
    </source>
</evidence>
<keyword evidence="6" id="KW-0479">Metal-binding</keyword>
<evidence type="ECO:0000256" key="5">
    <source>
        <dbReference type="ARBA" id="ARBA00023136"/>
    </source>
</evidence>
<protein>
    <submittedName>
        <fullName evidence="8">Uncharacterized protein</fullName>
    </submittedName>
</protein>
<accession>A0ABD1EMY7</accession>
<dbReference type="Proteomes" id="UP001566132">
    <property type="component" value="Unassembled WGS sequence"/>
</dbReference>
<keyword evidence="3 7" id="KW-0812">Transmembrane</keyword>
<dbReference type="EMBL" id="JBDJPC010000006">
    <property type="protein sequence ID" value="KAL1497867.1"/>
    <property type="molecule type" value="Genomic_DNA"/>
</dbReference>
<evidence type="ECO:0000313" key="8">
    <source>
        <dbReference type="EMBL" id="KAL1497867.1"/>
    </source>
</evidence>
<comment type="subcellular location">
    <subcellularLocation>
        <location evidence="1">Membrane</location>
        <topology evidence="1">Multi-pass membrane protein</topology>
    </subcellularLocation>
</comment>
<feature type="transmembrane region" description="Helical" evidence="7">
    <location>
        <begin position="118"/>
        <end position="134"/>
    </location>
</feature>
<feature type="transmembrane region" description="Helical" evidence="7">
    <location>
        <begin position="173"/>
        <end position="194"/>
    </location>
</feature>
<dbReference type="PANTHER" id="PTHR20855:SF3">
    <property type="entry name" value="LD03007P"/>
    <property type="match status" value="1"/>
</dbReference>
<evidence type="ECO:0000313" key="9">
    <source>
        <dbReference type="Proteomes" id="UP001566132"/>
    </source>
</evidence>
<dbReference type="AlphaFoldDB" id="A0ABD1EMY7"/>
<comment type="caution">
    <text evidence="8">The sequence shown here is derived from an EMBL/GenBank/DDBJ whole genome shotgun (WGS) entry which is preliminary data.</text>
</comment>
<keyword evidence="9" id="KW-1185">Reference proteome</keyword>
<organism evidence="8 9">
    <name type="scientific">Hypothenemus hampei</name>
    <name type="common">Coffee berry borer</name>
    <dbReference type="NCBI Taxonomy" id="57062"/>
    <lineage>
        <taxon>Eukaryota</taxon>
        <taxon>Metazoa</taxon>
        <taxon>Ecdysozoa</taxon>
        <taxon>Arthropoda</taxon>
        <taxon>Hexapoda</taxon>
        <taxon>Insecta</taxon>
        <taxon>Pterygota</taxon>
        <taxon>Neoptera</taxon>
        <taxon>Endopterygota</taxon>
        <taxon>Coleoptera</taxon>
        <taxon>Polyphaga</taxon>
        <taxon>Cucujiformia</taxon>
        <taxon>Curculionidae</taxon>
        <taxon>Scolytinae</taxon>
        <taxon>Hypothenemus</taxon>
    </lineage>
</organism>
<feature type="binding site" evidence="6">
    <location>
        <position position="97"/>
    </location>
    <ligand>
        <name>Zn(2+)</name>
        <dbReference type="ChEBI" id="CHEBI:29105"/>
    </ligand>
</feature>
<dbReference type="GO" id="GO:0016020">
    <property type="term" value="C:membrane"/>
    <property type="evidence" value="ECO:0007669"/>
    <property type="project" value="UniProtKB-SubCell"/>
</dbReference>
<feature type="transmembrane region" description="Helical" evidence="7">
    <location>
        <begin position="76"/>
        <end position="97"/>
    </location>
</feature>
<keyword evidence="4 7" id="KW-1133">Transmembrane helix</keyword>
<feature type="transmembrane region" description="Helical" evidence="7">
    <location>
        <begin position="45"/>
        <end position="64"/>
    </location>
</feature>
<dbReference type="PANTHER" id="PTHR20855">
    <property type="entry name" value="ADIPOR/PROGESTIN RECEPTOR-RELATED"/>
    <property type="match status" value="1"/>
</dbReference>
<keyword evidence="6" id="KW-0862">Zinc</keyword>
<evidence type="ECO:0000256" key="4">
    <source>
        <dbReference type="ARBA" id="ARBA00022989"/>
    </source>
</evidence>
<gene>
    <name evidence="8" type="ORF">ABEB36_008754</name>
</gene>
<comment type="similarity">
    <text evidence="2">Belongs to the ADIPOR family.</text>
</comment>
<dbReference type="InterPro" id="IPR004254">
    <property type="entry name" value="AdipoR/HlyIII-related"/>
</dbReference>